<gene>
    <name evidence="2" type="ORF">ElyMa_004920200</name>
</gene>
<dbReference type="EMBL" id="BMAT01009857">
    <property type="protein sequence ID" value="GFS14965.1"/>
    <property type="molecule type" value="Genomic_DNA"/>
</dbReference>
<comment type="caution">
    <text evidence="2">The sequence shown here is derived from an EMBL/GenBank/DDBJ whole genome shotgun (WGS) entry which is preliminary data.</text>
</comment>
<dbReference type="Proteomes" id="UP000762676">
    <property type="component" value="Unassembled WGS sequence"/>
</dbReference>
<reference evidence="2 3" key="1">
    <citation type="journal article" date="2021" name="Elife">
        <title>Chloroplast acquisition without the gene transfer in kleptoplastic sea slugs, Plakobranchus ocellatus.</title>
        <authorList>
            <person name="Maeda T."/>
            <person name="Takahashi S."/>
            <person name="Yoshida T."/>
            <person name="Shimamura S."/>
            <person name="Takaki Y."/>
            <person name="Nagai Y."/>
            <person name="Toyoda A."/>
            <person name="Suzuki Y."/>
            <person name="Arimoto A."/>
            <person name="Ishii H."/>
            <person name="Satoh N."/>
            <person name="Nishiyama T."/>
            <person name="Hasebe M."/>
            <person name="Maruyama T."/>
            <person name="Minagawa J."/>
            <person name="Obokata J."/>
            <person name="Shigenobu S."/>
        </authorList>
    </citation>
    <scope>NUCLEOTIDE SEQUENCE [LARGE SCALE GENOMIC DNA]</scope>
</reference>
<accession>A0AAV4IYA3</accession>
<organism evidence="2 3">
    <name type="scientific">Elysia marginata</name>
    <dbReference type="NCBI Taxonomy" id="1093978"/>
    <lineage>
        <taxon>Eukaryota</taxon>
        <taxon>Metazoa</taxon>
        <taxon>Spiralia</taxon>
        <taxon>Lophotrochozoa</taxon>
        <taxon>Mollusca</taxon>
        <taxon>Gastropoda</taxon>
        <taxon>Heterobranchia</taxon>
        <taxon>Euthyneura</taxon>
        <taxon>Panpulmonata</taxon>
        <taxon>Sacoglossa</taxon>
        <taxon>Placobranchoidea</taxon>
        <taxon>Plakobranchidae</taxon>
        <taxon>Elysia</taxon>
    </lineage>
</organism>
<evidence type="ECO:0000313" key="3">
    <source>
        <dbReference type="Proteomes" id="UP000762676"/>
    </source>
</evidence>
<dbReference type="AlphaFoldDB" id="A0AAV4IYA3"/>
<evidence type="ECO:0000313" key="2">
    <source>
        <dbReference type="EMBL" id="GFS14965.1"/>
    </source>
</evidence>
<sequence>MNLTITKIISLLPVLENKFTDSIRYPSENLSGWSARMRGLLLGGGIWLQILWKSVVPEFGRKIDNYDADTGQNTKNVNHKPKEKF</sequence>
<keyword evidence="3" id="KW-1185">Reference proteome</keyword>
<name>A0AAV4IYA3_9GAST</name>
<feature type="region of interest" description="Disordered" evidence="1">
    <location>
        <begin position="65"/>
        <end position="85"/>
    </location>
</feature>
<proteinExistence type="predicted"/>
<evidence type="ECO:0000256" key="1">
    <source>
        <dbReference type="SAM" id="MobiDB-lite"/>
    </source>
</evidence>
<protein>
    <submittedName>
        <fullName evidence="2">Uncharacterized protein</fullName>
    </submittedName>
</protein>